<dbReference type="AlphaFoldDB" id="A0A9P4P8Q7"/>
<name>A0A9P4P8Q7_9PLEO</name>
<organism evidence="2 3">
    <name type="scientific">Karstenula rhodostoma CBS 690.94</name>
    <dbReference type="NCBI Taxonomy" id="1392251"/>
    <lineage>
        <taxon>Eukaryota</taxon>
        <taxon>Fungi</taxon>
        <taxon>Dikarya</taxon>
        <taxon>Ascomycota</taxon>
        <taxon>Pezizomycotina</taxon>
        <taxon>Dothideomycetes</taxon>
        <taxon>Pleosporomycetidae</taxon>
        <taxon>Pleosporales</taxon>
        <taxon>Massarineae</taxon>
        <taxon>Didymosphaeriaceae</taxon>
        <taxon>Karstenula</taxon>
    </lineage>
</organism>
<dbReference type="PROSITE" id="PS51402">
    <property type="entry name" value="CATALASE_3"/>
    <property type="match status" value="1"/>
</dbReference>
<evidence type="ECO:0000259" key="1">
    <source>
        <dbReference type="Pfam" id="PF00199"/>
    </source>
</evidence>
<dbReference type="Proteomes" id="UP000799764">
    <property type="component" value="Unassembled WGS sequence"/>
</dbReference>
<dbReference type="Gene3D" id="2.40.180.10">
    <property type="entry name" value="Catalase core domain"/>
    <property type="match status" value="1"/>
</dbReference>
<comment type="caution">
    <text evidence="2">The sequence shown here is derived from an EMBL/GenBank/DDBJ whole genome shotgun (WGS) entry which is preliminary data.</text>
</comment>
<dbReference type="InterPro" id="IPR018028">
    <property type="entry name" value="Catalase"/>
</dbReference>
<dbReference type="Gene3D" id="1.20.1280.120">
    <property type="match status" value="1"/>
</dbReference>
<dbReference type="Pfam" id="PF00199">
    <property type="entry name" value="Catalase"/>
    <property type="match status" value="1"/>
</dbReference>
<proteinExistence type="predicted"/>
<sequence length="251" mass="27534">MPCAAPKAVNVSKSFRPAHAKGHLLSGTFTPTPTPQASLLPLHRPALRPPLDLPHRPLLLLHKPALDPRHRAHGQPARPRHPLYPETVRFVHDAKPSPASFATERYFGVNAYVFSDAAGRETLVRYRIEPAAGVQTLAAAELARRDASYLFDELVPRLAGGPVVFRLTVQVAGADDATVLWPEDREVVELGLIGIEESKGEESLREQKEIVFDPVPRVTGVATSKDPLLDVRANVYLISGRQRREAEVAKA</sequence>
<protein>
    <submittedName>
        <fullName evidence="2">Heme-dependent catalase</fullName>
    </submittedName>
</protein>
<dbReference type="InterPro" id="IPR020835">
    <property type="entry name" value="Catalase_sf"/>
</dbReference>
<dbReference type="EMBL" id="MU001511">
    <property type="protein sequence ID" value="KAF2438783.1"/>
    <property type="molecule type" value="Genomic_DNA"/>
</dbReference>
<dbReference type="OrthoDB" id="2379805at2759"/>
<gene>
    <name evidence="2" type="ORF">P171DRAFT_371261</name>
</gene>
<feature type="domain" description="Catalase core" evidence="1">
    <location>
        <begin position="92"/>
        <end position="243"/>
    </location>
</feature>
<evidence type="ECO:0000313" key="3">
    <source>
        <dbReference type="Proteomes" id="UP000799764"/>
    </source>
</evidence>
<dbReference type="GO" id="GO:0004096">
    <property type="term" value="F:catalase activity"/>
    <property type="evidence" value="ECO:0007669"/>
    <property type="project" value="InterPro"/>
</dbReference>
<accession>A0A9P4P8Q7</accession>
<evidence type="ECO:0000313" key="2">
    <source>
        <dbReference type="EMBL" id="KAF2438783.1"/>
    </source>
</evidence>
<dbReference type="GO" id="GO:0006979">
    <property type="term" value="P:response to oxidative stress"/>
    <property type="evidence" value="ECO:0007669"/>
    <property type="project" value="InterPro"/>
</dbReference>
<keyword evidence="3" id="KW-1185">Reference proteome</keyword>
<dbReference type="GO" id="GO:0020037">
    <property type="term" value="F:heme binding"/>
    <property type="evidence" value="ECO:0007669"/>
    <property type="project" value="InterPro"/>
</dbReference>
<reference evidence="2" key="1">
    <citation type="journal article" date="2020" name="Stud. Mycol.">
        <title>101 Dothideomycetes genomes: a test case for predicting lifestyles and emergence of pathogens.</title>
        <authorList>
            <person name="Haridas S."/>
            <person name="Albert R."/>
            <person name="Binder M."/>
            <person name="Bloem J."/>
            <person name="Labutti K."/>
            <person name="Salamov A."/>
            <person name="Andreopoulos B."/>
            <person name="Baker S."/>
            <person name="Barry K."/>
            <person name="Bills G."/>
            <person name="Bluhm B."/>
            <person name="Cannon C."/>
            <person name="Castanera R."/>
            <person name="Culley D."/>
            <person name="Daum C."/>
            <person name="Ezra D."/>
            <person name="Gonzalez J."/>
            <person name="Henrissat B."/>
            <person name="Kuo A."/>
            <person name="Liang C."/>
            <person name="Lipzen A."/>
            <person name="Lutzoni F."/>
            <person name="Magnuson J."/>
            <person name="Mondo S."/>
            <person name="Nolan M."/>
            <person name="Ohm R."/>
            <person name="Pangilinan J."/>
            <person name="Park H.-J."/>
            <person name="Ramirez L."/>
            <person name="Alfaro M."/>
            <person name="Sun H."/>
            <person name="Tritt A."/>
            <person name="Yoshinaga Y."/>
            <person name="Zwiers L.-H."/>
            <person name="Turgeon B."/>
            <person name="Goodwin S."/>
            <person name="Spatafora J."/>
            <person name="Crous P."/>
            <person name="Grigoriev I."/>
        </authorList>
    </citation>
    <scope>NUCLEOTIDE SEQUENCE</scope>
    <source>
        <strain evidence="2">CBS 690.94</strain>
    </source>
</reference>
<dbReference type="InterPro" id="IPR011614">
    <property type="entry name" value="Catalase_core"/>
</dbReference>
<dbReference type="SUPFAM" id="SSF56634">
    <property type="entry name" value="Heme-dependent catalase-like"/>
    <property type="match status" value="1"/>
</dbReference>